<sequence length="168" mass="17371">MRTSRAWTVPATAALLLALAGCSDGPAGDEPALGDEETAPASPAETPSGEAAYDGDYDSAFYDKLADYDGEEVTVVGVVDEVLSPTAFTIVGPEDTEVGPLLVVDVGAVTAADPGSEVTVAGVVHEAFDLEVIEEEFATDLDDEQMADWEGGPFLEALMLDLAEGDSE</sequence>
<dbReference type="PROSITE" id="PS51257">
    <property type="entry name" value="PROKAR_LIPOPROTEIN"/>
    <property type="match status" value="1"/>
</dbReference>
<evidence type="ECO:0008006" key="5">
    <source>
        <dbReference type="Google" id="ProtNLM"/>
    </source>
</evidence>
<dbReference type="Proteomes" id="UP000280726">
    <property type="component" value="Unassembled WGS sequence"/>
</dbReference>
<reference evidence="3 4" key="1">
    <citation type="submission" date="2018-11" db="EMBL/GenBank/DDBJ databases">
        <title>Sequencing the genomes of 1000 actinobacteria strains.</title>
        <authorList>
            <person name="Klenk H.-P."/>
        </authorList>
    </citation>
    <scope>NUCLEOTIDE SEQUENCE [LARGE SCALE GENOMIC DNA]</scope>
    <source>
        <strain evidence="3 4">DSM 14418</strain>
    </source>
</reference>
<accession>A0A3N4ZZ03</accession>
<organism evidence="3 4">
    <name type="scientific">Georgenia muralis</name>
    <dbReference type="NCBI Taxonomy" id="154117"/>
    <lineage>
        <taxon>Bacteria</taxon>
        <taxon>Bacillati</taxon>
        <taxon>Actinomycetota</taxon>
        <taxon>Actinomycetes</taxon>
        <taxon>Micrococcales</taxon>
        <taxon>Bogoriellaceae</taxon>
        <taxon>Georgenia</taxon>
    </lineage>
</organism>
<evidence type="ECO:0000256" key="1">
    <source>
        <dbReference type="SAM" id="MobiDB-lite"/>
    </source>
</evidence>
<evidence type="ECO:0000313" key="4">
    <source>
        <dbReference type="Proteomes" id="UP000280726"/>
    </source>
</evidence>
<feature type="chain" id="PRO_5039145265" description="PRC-barrel domain-containing protein" evidence="2">
    <location>
        <begin position="28"/>
        <end position="168"/>
    </location>
</feature>
<evidence type="ECO:0000256" key="2">
    <source>
        <dbReference type="SAM" id="SignalP"/>
    </source>
</evidence>
<dbReference type="RefSeq" id="WP_123914687.1">
    <property type="nucleotide sequence ID" value="NZ_RKRA01000001.1"/>
</dbReference>
<dbReference type="AlphaFoldDB" id="A0A3N4ZZ03"/>
<keyword evidence="2" id="KW-0732">Signal</keyword>
<protein>
    <recommendedName>
        <fullName evidence="5">PRC-barrel domain-containing protein</fullName>
    </recommendedName>
</protein>
<name>A0A3N4ZZ03_9MICO</name>
<evidence type="ECO:0000313" key="3">
    <source>
        <dbReference type="EMBL" id="RPF26295.1"/>
    </source>
</evidence>
<comment type="caution">
    <text evidence="3">The sequence shown here is derived from an EMBL/GenBank/DDBJ whole genome shotgun (WGS) entry which is preliminary data.</text>
</comment>
<feature type="signal peptide" evidence="2">
    <location>
        <begin position="1"/>
        <end position="27"/>
    </location>
</feature>
<proteinExistence type="predicted"/>
<dbReference type="OrthoDB" id="9512763at2"/>
<feature type="region of interest" description="Disordered" evidence="1">
    <location>
        <begin position="26"/>
        <end position="53"/>
    </location>
</feature>
<keyword evidence="4" id="KW-1185">Reference proteome</keyword>
<dbReference type="EMBL" id="RKRA01000001">
    <property type="protein sequence ID" value="RPF26295.1"/>
    <property type="molecule type" value="Genomic_DNA"/>
</dbReference>
<gene>
    <name evidence="3" type="ORF">EDD32_0731</name>
</gene>